<dbReference type="InterPro" id="IPR043129">
    <property type="entry name" value="ATPase_NBD"/>
</dbReference>
<dbReference type="GO" id="GO:0000902">
    <property type="term" value="P:cell morphogenesis"/>
    <property type="evidence" value="ECO:0007669"/>
    <property type="project" value="InterPro"/>
</dbReference>
<keyword evidence="8" id="KW-1185">Reference proteome</keyword>
<gene>
    <name evidence="6" type="primary">mreB</name>
    <name evidence="7" type="ORF">VN21_11240</name>
</gene>
<dbReference type="GO" id="GO:0005524">
    <property type="term" value="F:ATP binding"/>
    <property type="evidence" value="ECO:0007669"/>
    <property type="project" value="UniProtKB-KW"/>
</dbReference>
<comment type="similarity">
    <text evidence="5 6">Belongs to the FtsA/MreB family.</text>
</comment>
<evidence type="ECO:0000256" key="5">
    <source>
        <dbReference type="ARBA" id="ARBA00023458"/>
    </source>
</evidence>
<dbReference type="Proteomes" id="UP000034407">
    <property type="component" value="Unassembled WGS sequence"/>
</dbReference>
<keyword evidence="4 6" id="KW-0133">Cell shape</keyword>
<evidence type="ECO:0000313" key="7">
    <source>
        <dbReference type="EMBL" id="KKY00967.1"/>
    </source>
</evidence>
<dbReference type="PRINTS" id="PR01652">
    <property type="entry name" value="SHAPEPROTEIN"/>
</dbReference>
<dbReference type="CDD" id="cd10225">
    <property type="entry name" value="ASKHA_NBD_MreB-like"/>
    <property type="match status" value="1"/>
</dbReference>
<keyword evidence="1 6" id="KW-0963">Cytoplasm</keyword>
<feature type="binding site" evidence="6">
    <location>
        <begin position="159"/>
        <end position="161"/>
    </location>
    <ligand>
        <name>ATP</name>
        <dbReference type="ChEBI" id="CHEBI:30616"/>
    </ligand>
</feature>
<dbReference type="GO" id="GO:0005737">
    <property type="term" value="C:cytoplasm"/>
    <property type="evidence" value="ECO:0007669"/>
    <property type="project" value="UniProtKB-SubCell"/>
</dbReference>
<comment type="caution">
    <text evidence="7">The sequence shown here is derived from an EMBL/GenBank/DDBJ whole genome shotgun (WGS) entry which is preliminary data.</text>
</comment>
<evidence type="ECO:0000256" key="4">
    <source>
        <dbReference type="ARBA" id="ARBA00022960"/>
    </source>
</evidence>
<comment type="subcellular location">
    <subcellularLocation>
        <location evidence="6">Cytoplasm</location>
    </subcellularLocation>
    <text evidence="6">Membrane-associated.</text>
</comment>
<evidence type="ECO:0000256" key="3">
    <source>
        <dbReference type="ARBA" id="ARBA00022840"/>
    </source>
</evidence>
<dbReference type="InterPro" id="IPR056546">
    <property type="entry name" value="MreB_MamK-like"/>
</dbReference>
<feature type="binding site" evidence="6">
    <location>
        <begin position="207"/>
        <end position="210"/>
    </location>
    <ligand>
        <name>ATP</name>
        <dbReference type="ChEBI" id="CHEBI:30616"/>
    </ligand>
</feature>
<dbReference type="SUPFAM" id="SSF53067">
    <property type="entry name" value="Actin-like ATPase domain"/>
    <property type="match status" value="2"/>
</dbReference>
<dbReference type="OrthoDB" id="9768127at2"/>
<dbReference type="PANTHER" id="PTHR42749">
    <property type="entry name" value="CELL SHAPE-DETERMINING PROTEIN MREB"/>
    <property type="match status" value="1"/>
</dbReference>
<proteinExistence type="inferred from homology"/>
<dbReference type="GO" id="GO:0008360">
    <property type="term" value="P:regulation of cell shape"/>
    <property type="evidence" value="ECO:0007669"/>
    <property type="project" value="UniProtKB-UniRule"/>
</dbReference>
<dbReference type="NCBIfam" id="NF010539">
    <property type="entry name" value="PRK13927.1"/>
    <property type="match status" value="1"/>
</dbReference>
<keyword evidence="2 6" id="KW-0547">Nucleotide-binding</keyword>
<accession>A0A0M3DHX3</accession>
<evidence type="ECO:0000313" key="8">
    <source>
        <dbReference type="Proteomes" id="UP000034407"/>
    </source>
</evidence>
<evidence type="ECO:0000256" key="2">
    <source>
        <dbReference type="ARBA" id="ARBA00022741"/>
    </source>
</evidence>
<dbReference type="Gene3D" id="3.30.420.40">
    <property type="match status" value="3"/>
</dbReference>
<reference evidence="7 8" key="1">
    <citation type="submission" date="2015-04" db="EMBL/GenBank/DDBJ databases">
        <title>Microcin producing Clostridium sp. JC272T.</title>
        <authorList>
            <person name="Jyothsna T."/>
            <person name="Sasikala C."/>
            <person name="Ramana C."/>
        </authorList>
    </citation>
    <scope>NUCLEOTIDE SEQUENCE [LARGE SCALE GENOMIC DNA]</scope>
    <source>
        <strain evidence="7 8">JC272</strain>
    </source>
</reference>
<protein>
    <recommendedName>
        <fullName evidence="6">Cell shape-determining protein MreB</fullName>
    </recommendedName>
</protein>
<dbReference type="PANTHER" id="PTHR42749:SF1">
    <property type="entry name" value="CELL SHAPE-DETERMINING PROTEIN MREB"/>
    <property type="match status" value="1"/>
</dbReference>
<dbReference type="HAMAP" id="MF_02207">
    <property type="entry name" value="MreB"/>
    <property type="match status" value="1"/>
</dbReference>
<feature type="binding site" evidence="6">
    <location>
        <begin position="286"/>
        <end position="289"/>
    </location>
    <ligand>
        <name>ATP</name>
        <dbReference type="ChEBI" id="CHEBI:30616"/>
    </ligand>
</feature>
<name>A0A0M3DHX3_9FIRM</name>
<dbReference type="Pfam" id="PF06723">
    <property type="entry name" value="MreB_Mbl"/>
    <property type="match status" value="1"/>
</dbReference>
<dbReference type="PATRIC" id="fig|1629550.3.peg.1706"/>
<keyword evidence="3 6" id="KW-0067">ATP-binding</keyword>
<feature type="binding site" evidence="6">
    <location>
        <begin position="12"/>
        <end position="14"/>
    </location>
    <ligand>
        <name>ATP</name>
        <dbReference type="ChEBI" id="CHEBI:30616"/>
    </ligand>
</feature>
<comment type="subunit">
    <text evidence="6">Forms polymers.</text>
</comment>
<evidence type="ECO:0000256" key="1">
    <source>
        <dbReference type="ARBA" id="ARBA00022490"/>
    </source>
</evidence>
<sequence length="334" mass="35151">MASNDIGIDLGTANVLISVSGKGIVLTEPSVVAIEKNTGSVLAVGSEAYKMIGKTPSNIVSIRPLQNGVISDYDTTEKMLNYFIGKVLNKKGMNKVFMPRVMVCVPTGVTGVEKIAVEEAVRHTGAKEVYTIEGPIAAAIGAGIDISSPNGSMVIDIGGGTADIAIISLGGTVVSESIKIGGDKFDEAIIEYIKKQHNFLVGELTAEKIKIKIGTACIDEEKYMDISGINLVTRLPGKIQINSSEIKDAIEKCTQQIIVAACSVLEKAPPELSSDIYENGIIMTGGGSLLNGLDKRIQEKTNIKVSIAEDALLCVAKGTGASLASLNLLEKNKK</sequence>
<comment type="function">
    <text evidence="6">Forms membrane-associated dynamic filaments that are essential for cell shape determination. Acts by regulating cell wall synthesis and cell elongation, and thus cell shape. A feedback loop between cell geometry and MreB localization may maintain elongated cell shape by targeting cell wall growth to regions of negative cell wall curvature.</text>
</comment>
<dbReference type="NCBIfam" id="TIGR00904">
    <property type="entry name" value="mreB"/>
    <property type="match status" value="1"/>
</dbReference>
<evidence type="ECO:0000256" key="6">
    <source>
        <dbReference type="HAMAP-Rule" id="MF_02207"/>
    </source>
</evidence>
<organism evidence="7 8">
    <name type="scientific">Paraclostridium benzoelyticum</name>
    <dbReference type="NCBI Taxonomy" id="1629550"/>
    <lineage>
        <taxon>Bacteria</taxon>
        <taxon>Bacillati</taxon>
        <taxon>Bacillota</taxon>
        <taxon>Clostridia</taxon>
        <taxon>Peptostreptococcales</taxon>
        <taxon>Peptostreptococcaceae</taxon>
        <taxon>Paraclostridium</taxon>
    </lineage>
</organism>
<dbReference type="InterPro" id="IPR004753">
    <property type="entry name" value="MreB"/>
</dbReference>
<dbReference type="RefSeq" id="WP_046823362.1">
    <property type="nucleotide sequence ID" value="NZ_LBBT01000225.1"/>
</dbReference>
<dbReference type="AlphaFoldDB" id="A0A0M3DHX3"/>
<dbReference type="EMBL" id="LBBT01000225">
    <property type="protein sequence ID" value="KKY00967.1"/>
    <property type="molecule type" value="Genomic_DNA"/>
</dbReference>